<proteinExistence type="predicted"/>
<feature type="signal peptide" evidence="1">
    <location>
        <begin position="1"/>
        <end position="26"/>
    </location>
</feature>
<dbReference type="EMBL" id="RCYZ01000002">
    <property type="protein sequence ID" value="TPG67096.1"/>
    <property type="molecule type" value="Genomic_DNA"/>
</dbReference>
<reference evidence="2 3" key="1">
    <citation type="journal article" date="2019" name="Environ. Microbiol.">
        <title>Species interactions and distinct microbial communities in high Arctic permafrost affected cryosols are associated with the CH4 and CO2 gas fluxes.</title>
        <authorList>
            <person name="Altshuler I."/>
            <person name="Hamel J."/>
            <person name="Turney S."/>
            <person name="Magnuson E."/>
            <person name="Levesque R."/>
            <person name="Greer C."/>
            <person name="Whyte L.G."/>
        </authorList>
    </citation>
    <scope>NUCLEOTIDE SEQUENCE [LARGE SCALE GENOMIC DNA]</scope>
    <source>
        <strain evidence="2 3">S9.2P</strain>
    </source>
</reference>
<evidence type="ECO:0000256" key="1">
    <source>
        <dbReference type="SAM" id="SignalP"/>
    </source>
</evidence>
<comment type="caution">
    <text evidence="2">The sequence shown here is derived from an EMBL/GenBank/DDBJ whole genome shotgun (WGS) entry which is preliminary data.</text>
</comment>
<keyword evidence="3" id="KW-1185">Reference proteome</keyword>
<feature type="chain" id="PRO_5021201036" evidence="1">
    <location>
        <begin position="27"/>
        <end position="81"/>
    </location>
</feature>
<accession>A0A502H157</accession>
<protein>
    <submittedName>
        <fullName evidence="2">Uncharacterized protein</fullName>
    </submittedName>
</protein>
<evidence type="ECO:0000313" key="2">
    <source>
        <dbReference type="EMBL" id="TPG67096.1"/>
    </source>
</evidence>
<keyword evidence="1" id="KW-0732">Signal</keyword>
<gene>
    <name evidence="2" type="ORF">EAH73_04995</name>
</gene>
<organism evidence="2 3">
    <name type="scientific">Hymenobacter nivis</name>
    <dbReference type="NCBI Taxonomy" id="1850093"/>
    <lineage>
        <taxon>Bacteria</taxon>
        <taxon>Pseudomonadati</taxon>
        <taxon>Bacteroidota</taxon>
        <taxon>Cytophagia</taxon>
        <taxon>Cytophagales</taxon>
        <taxon>Hymenobacteraceae</taxon>
        <taxon>Hymenobacter</taxon>
    </lineage>
</organism>
<name>A0A502H157_9BACT</name>
<sequence>MKLVPRLRCTLLWVTLLLLGAPGARAQAARPESVFDGAPLESIEVRKEASVLLDKEFYTNQLFLLGEAHEVRGPRTLILPC</sequence>
<dbReference type="OrthoDB" id="699839at2"/>
<evidence type="ECO:0000313" key="3">
    <source>
        <dbReference type="Proteomes" id="UP000317646"/>
    </source>
</evidence>
<dbReference type="AlphaFoldDB" id="A0A502H157"/>
<dbReference type="Proteomes" id="UP000317646">
    <property type="component" value="Unassembled WGS sequence"/>
</dbReference>
<dbReference type="RefSeq" id="WP_140465404.1">
    <property type="nucleotide sequence ID" value="NZ_RCYZ01000002.1"/>
</dbReference>